<feature type="compositionally biased region" description="Low complexity" evidence="1">
    <location>
        <begin position="200"/>
        <end position="210"/>
    </location>
</feature>
<proteinExistence type="predicted"/>
<name>A0A1W0WQ16_HYPEX</name>
<evidence type="ECO:0008006" key="4">
    <source>
        <dbReference type="Google" id="ProtNLM"/>
    </source>
</evidence>
<protein>
    <recommendedName>
        <fullName evidence="4">Tudor-knot domain-containing protein</fullName>
    </recommendedName>
</protein>
<dbReference type="Gene3D" id="2.30.30.140">
    <property type="match status" value="1"/>
</dbReference>
<dbReference type="Proteomes" id="UP000192578">
    <property type="component" value="Unassembled WGS sequence"/>
</dbReference>
<comment type="caution">
    <text evidence="2">The sequence shown here is derived from an EMBL/GenBank/DDBJ whole genome shotgun (WGS) entry which is preliminary data.</text>
</comment>
<feature type="region of interest" description="Disordered" evidence="1">
    <location>
        <begin position="149"/>
        <end position="229"/>
    </location>
</feature>
<dbReference type="AlphaFoldDB" id="A0A1W0WQ16"/>
<dbReference type="EMBL" id="MTYJ01000063">
    <property type="protein sequence ID" value="OQV17237.1"/>
    <property type="molecule type" value="Genomic_DNA"/>
</dbReference>
<evidence type="ECO:0000256" key="1">
    <source>
        <dbReference type="SAM" id="MobiDB-lite"/>
    </source>
</evidence>
<accession>A0A1W0WQ16</accession>
<organism evidence="2 3">
    <name type="scientific">Hypsibius exemplaris</name>
    <name type="common">Freshwater tardigrade</name>
    <dbReference type="NCBI Taxonomy" id="2072580"/>
    <lineage>
        <taxon>Eukaryota</taxon>
        <taxon>Metazoa</taxon>
        <taxon>Ecdysozoa</taxon>
        <taxon>Tardigrada</taxon>
        <taxon>Eutardigrada</taxon>
        <taxon>Parachela</taxon>
        <taxon>Hypsibioidea</taxon>
        <taxon>Hypsibiidae</taxon>
        <taxon>Hypsibius</taxon>
    </lineage>
</organism>
<evidence type="ECO:0000313" key="3">
    <source>
        <dbReference type="Proteomes" id="UP000192578"/>
    </source>
</evidence>
<gene>
    <name evidence="2" type="ORF">BV898_08634</name>
</gene>
<feature type="compositionally biased region" description="Basic residues" evidence="1">
    <location>
        <begin position="169"/>
        <end position="182"/>
    </location>
</feature>
<evidence type="ECO:0000313" key="2">
    <source>
        <dbReference type="EMBL" id="OQV17237.1"/>
    </source>
</evidence>
<reference evidence="3" key="1">
    <citation type="submission" date="2017-01" db="EMBL/GenBank/DDBJ databases">
        <title>Comparative genomics of anhydrobiosis in the tardigrade Hypsibius dujardini.</title>
        <authorList>
            <person name="Yoshida Y."/>
            <person name="Koutsovoulos G."/>
            <person name="Laetsch D."/>
            <person name="Stevens L."/>
            <person name="Kumar S."/>
            <person name="Horikawa D."/>
            <person name="Ishino K."/>
            <person name="Komine S."/>
            <person name="Tomita M."/>
            <person name="Blaxter M."/>
            <person name="Arakawa K."/>
        </authorList>
    </citation>
    <scope>NUCLEOTIDE SEQUENCE [LARGE SCALE GENOMIC DNA]</scope>
    <source>
        <strain evidence="3">Z151</strain>
    </source>
</reference>
<dbReference type="SUPFAM" id="SSF54160">
    <property type="entry name" value="Chromo domain-like"/>
    <property type="match status" value="1"/>
</dbReference>
<sequence length="383" mass="41984">MPPQADIFVSPLFTATPSETAIKELILASYKIGDRVWVVHRGQWYRATVVQQATAVHPLAVGLIVPAAKVHYLGFKASHDEWVMGDSMMPQNSANDAQADFDNAALRKLREEAKKASQVKVKKEKPEPVRIGDGVRVVPVKRSYKVKMAQVKTEKGTPAVTEPTGSVKKIQRSTRPRKKPKRFVSPTPPPIPAERKSRASTRPSRRPSASGAVFLPDPPTLPFHPSQPNWSSLRTAHSLTIDIPQFSFAAAPTVNAPGTSDTGLASFFPPPVSLSVASAAARARAHVHIPERTTIGLDSLRHYSTAREVICGNCHGTGKVPRHKAAPTMPTASFTTSPDYGRSFHTWIPVQSRVQWQAPEDAMAQLLQERATLDEYGRRISQK</sequence>
<keyword evidence="3" id="KW-1185">Reference proteome</keyword>
<dbReference type="InterPro" id="IPR016197">
    <property type="entry name" value="Chromo-like_dom_sf"/>
</dbReference>